<feature type="region of interest" description="Disordered" evidence="1">
    <location>
        <begin position="1"/>
        <end position="37"/>
    </location>
</feature>
<dbReference type="AlphaFoldDB" id="A0A8T1TPA8"/>
<name>A0A8T1TPA8_9STRA</name>
<sequence length="105" mass="12363">MKPNNRKRWFRSTFSTRRRPSSSHNQASTMQRRHQLSPEEKALVCNVYDYFVAEAKEGRSGGRNSRQRTKEATRFGKSTIFRVLRARNINPNTDFVEVRLPFSPM</sequence>
<reference evidence="2" key="1">
    <citation type="submission" date="2021-01" db="EMBL/GenBank/DDBJ databases">
        <title>Phytophthora aleatoria, a newly-described species from Pinus radiata is distinct from Phytophthora cactorum isolates based on comparative genomics.</title>
        <authorList>
            <person name="Mcdougal R."/>
            <person name="Panda P."/>
            <person name="Williams N."/>
            <person name="Studholme D.J."/>
        </authorList>
    </citation>
    <scope>NUCLEOTIDE SEQUENCE</scope>
    <source>
        <strain evidence="2">NZFS 3830</strain>
    </source>
</reference>
<feature type="compositionally biased region" description="Basic residues" evidence="1">
    <location>
        <begin position="1"/>
        <end position="21"/>
    </location>
</feature>
<accession>A0A8T1TPA8</accession>
<protein>
    <submittedName>
        <fullName evidence="2">Uncharacterized protein</fullName>
    </submittedName>
</protein>
<proteinExistence type="predicted"/>
<dbReference type="Proteomes" id="UP000688947">
    <property type="component" value="Unassembled WGS sequence"/>
</dbReference>
<dbReference type="EMBL" id="JAENGZ010002868">
    <property type="protein sequence ID" value="KAG6942671.1"/>
    <property type="molecule type" value="Genomic_DNA"/>
</dbReference>
<evidence type="ECO:0000256" key="1">
    <source>
        <dbReference type="SAM" id="MobiDB-lite"/>
    </source>
</evidence>
<dbReference type="OrthoDB" id="120485at2759"/>
<gene>
    <name evidence="2" type="ORF">JG687_00018921</name>
</gene>
<evidence type="ECO:0000313" key="3">
    <source>
        <dbReference type="Proteomes" id="UP000688947"/>
    </source>
</evidence>
<comment type="caution">
    <text evidence="2">The sequence shown here is derived from an EMBL/GenBank/DDBJ whole genome shotgun (WGS) entry which is preliminary data.</text>
</comment>
<organism evidence="2 3">
    <name type="scientific">Phytophthora cactorum</name>
    <dbReference type="NCBI Taxonomy" id="29920"/>
    <lineage>
        <taxon>Eukaryota</taxon>
        <taxon>Sar</taxon>
        <taxon>Stramenopiles</taxon>
        <taxon>Oomycota</taxon>
        <taxon>Peronosporomycetes</taxon>
        <taxon>Peronosporales</taxon>
        <taxon>Peronosporaceae</taxon>
        <taxon>Phytophthora</taxon>
    </lineage>
</organism>
<evidence type="ECO:0000313" key="2">
    <source>
        <dbReference type="EMBL" id="KAG6942671.1"/>
    </source>
</evidence>